<dbReference type="FunFam" id="1.20.1070.10:FF:000193">
    <property type="entry name" value="Mas-related G-protein coupled receptor member E"/>
    <property type="match status" value="2"/>
</dbReference>
<comment type="similarity">
    <text evidence="9">Belongs to the G-protein coupled receptor 1 family. Mas subfamily.</text>
</comment>
<feature type="transmembrane region" description="Helical" evidence="10">
    <location>
        <begin position="209"/>
        <end position="230"/>
    </location>
</feature>
<evidence type="ECO:0000256" key="9">
    <source>
        <dbReference type="ARBA" id="ARBA00061394"/>
    </source>
</evidence>
<dbReference type="GO" id="GO:0004930">
    <property type="term" value="F:G protein-coupled receptor activity"/>
    <property type="evidence" value="ECO:0007669"/>
    <property type="project" value="UniProtKB-KW"/>
</dbReference>
<keyword evidence="4 10" id="KW-1133">Transmembrane helix</keyword>
<feature type="transmembrane region" description="Helical" evidence="10">
    <location>
        <begin position="490"/>
        <end position="511"/>
    </location>
</feature>
<dbReference type="SUPFAM" id="SSF81321">
    <property type="entry name" value="Family A G protein-coupled receptor-like"/>
    <property type="match status" value="2"/>
</dbReference>
<feature type="transmembrane region" description="Helical" evidence="10">
    <location>
        <begin position="133"/>
        <end position="156"/>
    </location>
</feature>
<reference evidence="12" key="1">
    <citation type="submission" date="2022-12" db="EMBL/GenBank/DDBJ databases">
        <authorList>
            <person name="Alioto T."/>
            <person name="Alioto T."/>
            <person name="Gomez Garrido J."/>
        </authorList>
    </citation>
    <scope>NUCLEOTIDE SEQUENCE</scope>
</reference>
<dbReference type="InterPro" id="IPR000276">
    <property type="entry name" value="GPCR_Rhodpsn"/>
</dbReference>
<keyword evidence="6 10" id="KW-0472">Membrane</keyword>
<dbReference type="PRINTS" id="PR02108">
    <property type="entry name" value="MRGPCRFAMILY"/>
</dbReference>
<feature type="transmembrane region" description="Helical" evidence="10">
    <location>
        <begin position="523"/>
        <end position="544"/>
    </location>
</feature>
<keyword evidence="7 12" id="KW-0675">Receptor</keyword>
<keyword evidence="8" id="KW-0807">Transducer</keyword>
<evidence type="ECO:0000256" key="3">
    <source>
        <dbReference type="ARBA" id="ARBA00022692"/>
    </source>
</evidence>
<dbReference type="Pfam" id="PF00001">
    <property type="entry name" value="7tm_1"/>
    <property type="match status" value="2"/>
</dbReference>
<dbReference type="AlphaFoldDB" id="A0AA35P7Y5"/>
<sequence>MKAKQKCILTGQNNPRLESKPHWAVQYKQTKGDIVQRTGKKEESKRKYFIMAEQSTAASLGLTIDGFSGDYSPSAFPEEDDDSELASFTHYLFLFACLFIITLAIFICGLVGNAIVIWFLCFIVKKNPITTYILNLAVADSCVLVTLALAISASFWDVGGISSGLGIELFISTHAISLYLLTAISAEKCLSVVFPIWYRCHRLEHLSEIVCALIWAMSILVFGIYHFLISTESADFDILICVVHMINSVFCTLVVVICTVILSIKVCCSLHRRQRGKFYTALLLALLFFLIFGVPLSVIITVQYLLGDINIITTLFGVVSAVINSSVNPFIYFLIGRKKDASIQGTLEDIVQRTGKKEESKRKYFIMAKQSTATSLGLTIDGFSGDYSPSAFPEEDAEFEHSSFTYYLLLFFFLFILTIFICGLVGNAIVIWFLCFIVKKNPITTYILNLAVADSCVLVFLAFSISARFWDVGGISSQLGFELFISTHAISLYLLTAISVEKCLSVVFPIWYRCHRLEHLSEIVCALIWAMSILVFGIYHFFILTQYADFDIVICVVHMISSVFCTLVVVICTVILFIKVCCSLHRRQRGKFYTALLLALLFFLIFGVPLSVIITVQYLLGDINIITALFGVVSAVINSSVNPFIYFLIGRKKTHRSREPLKVVLERVFSDKADCREDQSLPAATDSMMMTP</sequence>
<name>A0AA35P7Y5_9SAUR</name>
<dbReference type="PANTHER" id="PTHR11334:SF68">
    <property type="entry name" value="G-PROTEIN COUPLED RECEPTORS FAMILY 1 PROFILE DOMAIN-CONTAINING PROTEIN-RELATED"/>
    <property type="match status" value="1"/>
</dbReference>
<dbReference type="PANTHER" id="PTHR11334">
    <property type="entry name" value="MAS-RELATED G-PROTEIN COUPLED RECEPTOR"/>
    <property type="match status" value="1"/>
</dbReference>
<organism evidence="12 13">
    <name type="scientific">Podarcis lilfordi</name>
    <name type="common">Lilford's wall lizard</name>
    <dbReference type="NCBI Taxonomy" id="74358"/>
    <lineage>
        <taxon>Eukaryota</taxon>
        <taxon>Metazoa</taxon>
        <taxon>Chordata</taxon>
        <taxon>Craniata</taxon>
        <taxon>Vertebrata</taxon>
        <taxon>Euteleostomi</taxon>
        <taxon>Lepidosauria</taxon>
        <taxon>Squamata</taxon>
        <taxon>Bifurcata</taxon>
        <taxon>Unidentata</taxon>
        <taxon>Episquamata</taxon>
        <taxon>Laterata</taxon>
        <taxon>Lacertibaenia</taxon>
        <taxon>Lacertidae</taxon>
        <taxon>Podarcis</taxon>
    </lineage>
</organism>
<feature type="transmembrane region" description="Helical" evidence="10">
    <location>
        <begin position="446"/>
        <end position="470"/>
    </location>
</feature>
<feature type="transmembrane region" description="Helical" evidence="10">
    <location>
        <begin position="625"/>
        <end position="649"/>
    </location>
</feature>
<dbReference type="PRINTS" id="PR00237">
    <property type="entry name" value="GPCRRHODOPSN"/>
</dbReference>
<dbReference type="InterPro" id="IPR017452">
    <property type="entry name" value="GPCR_Rhodpsn_7TM"/>
</dbReference>
<evidence type="ECO:0000313" key="12">
    <source>
        <dbReference type="EMBL" id="CAI5778946.1"/>
    </source>
</evidence>
<dbReference type="InterPro" id="IPR026234">
    <property type="entry name" value="MRGPCRFAMILY"/>
</dbReference>
<keyword evidence="2" id="KW-1003">Cell membrane</keyword>
<protein>
    <submittedName>
        <fullName evidence="12">Mas-related G-protein coupled receptor member H-like</fullName>
    </submittedName>
</protein>
<evidence type="ECO:0000313" key="13">
    <source>
        <dbReference type="Proteomes" id="UP001178461"/>
    </source>
</evidence>
<keyword evidence="3 10" id="KW-0812">Transmembrane</keyword>
<evidence type="ECO:0000256" key="1">
    <source>
        <dbReference type="ARBA" id="ARBA00004651"/>
    </source>
</evidence>
<proteinExistence type="inferred from homology"/>
<dbReference type="PROSITE" id="PS50262">
    <property type="entry name" value="G_PROTEIN_RECEP_F1_2"/>
    <property type="match status" value="2"/>
</dbReference>
<evidence type="ECO:0000256" key="2">
    <source>
        <dbReference type="ARBA" id="ARBA00022475"/>
    </source>
</evidence>
<evidence type="ECO:0000256" key="7">
    <source>
        <dbReference type="ARBA" id="ARBA00023170"/>
    </source>
</evidence>
<keyword evidence="13" id="KW-1185">Reference proteome</keyword>
<accession>A0AA35P7Y5</accession>
<feature type="transmembrane region" description="Helical" evidence="10">
    <location>
        <begin position="364"/>
        <end position="384"/>
    </location>
</feature>
<dbReference type="Gene3D" id="1.20.1070.10">
    <property type="entry name" value="Rhodopsin 7-helix transmembrane proteins"/>
    <property type="match status" value="2"/>
</dbReference>
<feature type="transmembrane region" description="Helical" evidence="10">
    <location>
        <begin position="592"/>
        <end position="619"/>
    </location>
</feature>
<feature type="transmembrane region" description="Helical" evidence="10">
    <location>
        <begin position="278"/>
        <end position="305"/>
    </location>
</feature>
<evidence type="ECO:0000256" key="6">
    <source>
        <dbReference type="ARBA" id="ARBA00023136"/>
    </source>
</evidence>
<feature type="transmembrane region" description="Helical" evidence="10">
    <location>
        <begin position="550"/>
        <end position="580"/>
    </location>
</feature>
<evidence type="ECO:0000256" key="5">
    <source>
        <dbReference type="ARBA" id="ARBA00023040"/>
    </source>
</evidence>
<feature type="transmembrane region" description="Helical" evidence="10">
    <location>
        <begin position="176"/>
        <end position="197"/>
    </location>
</feature>
<comment type="subcellular location">
    <subcellularLocation>
        <location evidence="1">Cell membrane</location>
        <topology evidence="1">Multi-pass membrane protein</topology>
    </subcellularLocation>
</comment>
<gene>
    <name evidence="12" type="ORF">PODLI_1B005635</name>
</gene>
<feature type="transmembrane region" description="Helical" evidence="10">
    <location>
        <begin position="88"/>
        <end position="121"/>
    </location>
</feature>
<keyword evidence="5" id="KW-0297">G-protein coupled receptor</keyword>
<feature type="transmembrane region" description="Helical" evidence="10">
    <location>
        <begin position="311"/>
        <end position="335"/>
    </location>
</feature>
<dbReference type="EMBL" id="OX395132">
    <property type="protein sequence ID" value="CAI5778946.1"/>
    <property type="molecule type" value="Genomic_DNA"/>
</dbReference>
<feature type="transmembrane region" description="Helical" evidence="10">
    <location>
        <begin position="236"/>
        <end position="266"/>
    </location>
</feature>
<dbReference type="GO" id="GO:0005886">
    <property type="term" value="C:plasma membrane"/>
    <property type="evidence" value="ECO:0007669"/>
    <property type="project" value="UniProtKB-SubCell"/>
</dbReference>
<evidence type="ECO:0000256" key="4">
    <source>
        <dbReference type="ARBA" id="ARBA00022989"/>
    </source>
</evidence>
<feature type="domain" description="G-protein coupled receptors family 1 profile" evidence="11">
    <location>
        <begin position="112"/>
        <end position="332"/>
    </location>
</feature>
<evidence type="ECO:0000256" key="10">
    <source>
        <dbReference type="SAM" id="Phobius"/>
    </source>
</evidence>
<feature type="transmembrane region" description="Helical" evidence="10">
    <location>
        <begin position="404"/>
        <end position="434"/>
    </location>
</feature>
<dbReference type="Proteomes" id="UP001178461">
    <property type="component" value="Chromosome 7"/>
</dbReference>
<feature type="domain" description="G-protein coupled receptors family 1 profile" evidence="11">
    <location>
        <begin position="426"/>
        <end position="646"/>
    </location>
</feature>
<evidence type="ECO:0000256" key="8">
    <source>
        <dbReference type="ARBA" id="ARBA00023224"/>
    </source>
</evidence>
<evidence type="ECO:0000259" key="11">
    <source>
        <dbReference type="PROSITE" id="PS50262"/>
    </source>
</evidence>